<dbReference type="PROSITE" id="PS51164">
    <property type="entry name" value="CBM1_2"/>
    <property type="match status" value="1"/>
</dbReference>
<dbReference type="EMBL" id="JASNQZ010000007">
    <property type="protein sequence ID" value="KAL0954661.1"/>
    <property type="molecule type" value="Genomic_DNA"/>
</dbReference>
<keyword evidence="12" id="KW-1185">Reference proteome</keyword>
<dbReference type="SMART" id="SM00236">
    <property type="entry name" value="fCBD"/>
    <property type="match status" value="1"/>
</dbReference>
<feature type="signal peptide" evidence="9">
    <location>
        <begin position="1"/>
        <end position="17"/>
    </location>
</feature>
<evidence type="ECO:0000313" key="11">
    <source>
        <dbReference type="EMBL" id="KAL0954661.1"/>
    </source>
</evidence>
<dbReference type="CDD" id="cd08987">
    <property type="entry name" value="GH62"/>
    <property type="match status" value="1"/>
</dbReference>
<comment type="caution">
    <text evidence="11">The sequence shown here is derived from an EMBL/GenBank/DDBJ whole genome shotgun (WGS) entry which is preliminary data.</text>
</comment>
<evidence type="ECO:0000256" key="3">
    <source>
        <dbReference type="ARBA" id="ARBA00007396"/>
    </source>
</evidence>
<dbReference type="Gene3D" id="2.115.10.20">
    <property type="entry name" value="Glycosyl hydrolase domain, family 43"/>
    <property type="match status" value="1"/>
</dbReference>
<comment type="function">
    <text evidence="8">Alpha-L-arabinofuranosidase involved in the hydrolysis of xylan, a major structural heterogeneous polysaccharide found in plant biomass representing the second most abundant polysaccharide in the biosphere, after cellulose.</text>
</comment>
<dbReference type="SUPFAM" id="SSF75005">
    <property type="entry name" value="Arabinanase/levansucrase/invertase"/>
    <property type="match status" value="1"/>
</dbReference>
<dbReference type="InterPro" id="IPR005193">
    <property type="entry name" value="GH62_arabinosidase"/>
</dbReference>
<dbReference type="PANTHER" id="PTHR40631:SF2">
    <property type="entry name" value="ALPHA-L-ARABINOFURANOSIDASE"/>
    <property type="match status" value="1"/>
</dbReference>
<evidence type="ECO:0000256" key="5">
    <source>
        <dbReference type="ARBA" id="ARBA00022729"/>
    </source>
</evidence>
<evidence type="ECO:0000256" key="6">
    <source>
        <dbReference type="ARBA" id="ARBA00022801"/>
    </source>
</evidence>
<evidence type="ECO:0000256" key="4">
    <source>
        <dbReference type="ARBA" id="ARBA00022525"/>
    </source>
</evidence>
<evidence type="ECO:0000256" key="1">
    <source>
        <dbReference type="ARBA" id="ARBA00001462"/>
    </source>
</evidence>
<evidence type="ECO:0000256" key="7">
    <source>
        <dbReference type="ARBA" id="ARBA00023295"/>
    </source>
</evidence>
<proteinExistence type="inferred from homology"/>
<reference evidence="12" key="1">
    <citation type="submission" date="2024-06" db="EMBL/GenBank/DDBJ databases">
        <title>Multi-omics analyses provide insights into the biosynthesis of the anticancer antibiotic pleurotin in Hohenbuehelia grisea.</title>
        <authorList>
            <person name="Weaver J.A."/>
            <person name="Alberti F."/>
        </authorList>
    </citation>
    <scope>NUCLEOTIDE SEQUENCE [LARGE SCALE GENOMIC DNA]</scope>
    <source>
        <strain evidence="12">T-177</strain>
    </source>
</reference>
<organism evidence="11 12">
    <name type="scientific">Hohenbuehelia grisea</name>
    <dbReference type="NCBI Taxonomy" id="104357"/>
    <lineage>
        <taxon>Eukaryota</taxon>
        <taxon>Fungi</taxon>
        <taxon>Dikarya</taxon>
        <taxon>Basidiomycota</taxon>
        <taxon>Agaricomycotina</taxon>
        <taxon>Agaricomycetes</taxon>
        <taxon>Agaricomycetidae</taxon>
        <taxon>Agaricales</taxon>
        <taxon>Pleurotineae</taxon>
        <taxon>Pleurotaceae</taxon>
        <taxon>Hohenbuehelia</taxon>
    </lineage>
</organism>
<dbReference type="Pfam" id="PF00734">
    <property type="entry name" value="CBM_1"/>
    <property type="match status" value="1"/>
</dbReference>
<keyword evidence="7 8" id="KW-0326">Glycosidase</keyword>
<dbReference type="EC" id="3.2.1.55" evidence="8"/>
<keyword evidence="5 8" id="KW-0732">Signal</keyword>
<keyword evidence="6 8" id="KW-0378">Hydrolase</keyword>
<evidence type="ECO:0000256" key="9">
    <source>
        <dbReference type="SAM" id="SignalP"/>
    </source>
</evidence>
<feature type="domain" description="CBM1" evidence="10">
    <location>
        <begin position="17"/>
        <end position="52"/>
    </location>
</feature>
<dbReference type="InterPro" id="IPR023296">
    <property type="entry name" value="Glyco_hydro_beta-prop_sf"/>
</dbReference>
<evidence type="ECO:0000313" key="12">
    <source>
        <dbReference type="Proteomes" id="UP001556367"/>
    </source>
</evidence>
<dbReference type="InterPro" id="IPR000254">
    <property type="entry name" value="CBD"/>
</dbReference>
<dbReference type="InterPro" id="IPR035971">
    <property type="entry name" value="CBD_sf"/>
</dbReference>
<sequence>MLRTIVFLATCVSVALAGAPLYGQCGGEGWTGPTICDQGACVARNNWYQQCVPASLNPPWANIPTNYTWSSTGILAAPKADARNLTSLKDPSIVFHRGRYHVFASTVHPTNGYSMVYFNFTDFSKANSSTFYYLDQSSIGTGYRAAPQVFFMAPQKKWYLIFQNDNSAYSTNLDISNPAGWSAPTNFYAARPNIINNNIGDGYWVDMWVICDSANCHLFSSDDNGHLYRSQTSVRDFPNGMSDPVIAIQDADRYSLFEASNVYKVNNQFLLIVECIGTDGRRYFRSWTSPSLSGTWVPLAATQEHPFAGLVNVHFSHGDEWTKDISHGELIRTNVDQTMSVSTCGMRYMYQGMTPNATGNYNSLPWRLALLTQTSPC</sequence>
<accession>A0ABR3JG19</accession>
<protein>
    <recommendedName>
        <fullName evidence="8">Alpha-L-arabinofuranosidase</fullName>
        <ecNumber evidence="8">3.2.1.55</ecNumber>
    </recommendedName>
</protein>
<feature type="chain" id="PRO_5045438836" description="Alpha-L-arabinofuranosidase" evidence="9">
    <location>
        <begin position="18"/>
        <end position="377"/>
    </location>
</feature>
<evidence type="ECO:0000259" key="10">
    <source>
        <dbReference type="PROSITE" id="PS51164"/>
    </source>
</evidence>
<keyword evidence="4 8" id="KW-0964">Secreted</keyword>
<comment type="subcellular location">
    <subcellularLocation>
        <location evidence="2 8">Secreted</location>
    </subcellularLocation>
</comment>
<dbReference type="Pfam" id="PF03664">
    <property type="entry name" value="Glyco_hydro_62"/>
    <property type="match status" value="1"/>
</dbReference>
<name>A0ABR3JG19_9AGAR</name>
<comment type="catalytic activity">
    <reaction evidence="1 8">
        <text>Hydrolysis of terminal non-reducing alpha-L-arabinofuranoside residues in alpha-L-arabinosides.</text>
        <dbReference type="EC" id="3.2.1.55"/>
    </reaction>
</comment>
<comment type="similarity">
    <text evidence="3 8">Belongs to the glycosyl hydrolase 62 family.</text>
</comment>
<dbReference type="SUPFAM" id="SSF57180">
    <property type="entry name" value="Cellulose-binding domain"/>
    <property type="match status" value="1"/>
</dbReference>
<evidence type="ECO:0000256" key="2">
    <source>
        <dbReference type="ARBA" id="ARBA00004613"/>
    </source>
</evidence>
<dbReference type="PROSITE" id="PS00562">
    <property type="entry name" value="CBM1_1"/>
    <property type="match status" value="1"/>
</dbReference>
<gene>
    <name evidence="11" type="ORF">HGRIS_003612</name>
</gene>
<dbReference type="Proteomes" id="UP001556367">
    <property type="component" value="Unassembled WGS sequence"/>
</dbReference>
<dbReference type="PANTHER" id="PTHR40631">
    <property type="entry name" value="ALPHA-L-ARABINOFURANOSIDASE AXHA-2-RELATED"/>
    <property type="match status" value="1"/>
</dbReference>
<evidence type="ECO:0000256" key="8">
    <source>
        <dbReference type="RuleBase" id="RU368117"/>
    </source>
</evidence>